<name>A0A0K8QQK8_9GAMM</name>
<organism evidence="3">
    <name type="scientific">Mizugakiibacter sediminis</name>
    <dbReference type="NCBI Taxonomy" id="1475481"/>
    <lineage>
        <taxon>Bacteria</taxon>
        <taxon>Pseudomonadati</taxon>
        <taxon>Pseudomonadota</taxon>
        <taxon>Gammaproteobacteria</taxon>
        <taxon>Lysobacterales</taxon>
        <taxon>Rhodanobacteraceae</taxon>
        <taxon>Mizugakiibacter</taxon>
    </lineage>
</organism>
<keyword evidence="3" id="KW-0648">Protein biosynthesis</keyword>
<dbReference type="SUPFAM" id="SSF54534">
    <property type="entry name" value="FKBP-like"/>
    <property type="match status" value="1"/>
</dbReference>
<gene>
    <name evidence="3" type="ORF">MBSD_n1973</name>
</gene>
<dbReference type="EMBL" id="DF970222">
    <property type="protein sequence ID" value="GAP66662.1"/>
    <property type="molecule type" value="Genomic_DNA"/>
</dbReference>
<dbReference type="GO" id="GO:0003677">
    <property type="term" value="F:DNA binding"/>
    <property type="evidence" value="ECO:0007669"/>
    <property type="project" value="InterPro"/>
</dbReference>
<keyword evidence="4" id="KW-1185">Reference proteome</keyword>
<evidence type="ECO:0000313" key="4">
    <source>
        <dbReference type="Proteomes" id="UP000253740"/>
    </source>
</evidence>
<feature type="domain" description="Transcription elongation factor GreA/GreB C-terminal" evidence="2">
    <location>
        <begin position="130"/>
        <end position="201"/>
    </location>
</feature>
<evidence type="ECO:0000313" key="3">
    <source>
        <dbReference type="EMBL" id="GAP66662.1"/>
    </source>
</evidence>
<reference evidence="3" key="1">
    <citation type="submission" date="2015-08" db="EMBL/GenBank/DDBJ databases">
        <title>Complete DNA Sequence of Pseudomonas syringae pv. actinidiae, the Causal Agent of Kiwifruit Canker Disease.</title>
        <authorList>
            <person name="Rikkerink E.H.A."/>
            <person name="Fineran P.C."/>
        </authorList>
    </citation>
    <scope>NUCLEOTIDE SEQUENCE</scope>
    <source>
        <strain evidence="3">SkMP5</strain>
    </source>
</reference>
<feature type="region of interest" description="Disordered" evidence="1">
    <location>
        <begin position="15"/>
        <end position="36"/>
    </location>
</feature>
<dbReference type="InterPro" id="IPR018151">
    <property type="entry name" value="TF_GreA/GreB_CS"/>
</dbReference>
<dbReference type="GO" id="GO:0032784">
    <property type="term" value="P:regulation of DNA-templated transcription elongation"/>
    <property type="evidence" value="ECO:0007669"/>
    <property type="project" value="InterPro"/>
</dbReference>
<sequence length="209" mass="21943">MVAAAGDIRNRMAHFEPHGSGRAAGAAAAAAPSPGEDAVATAMSRAFVKESDATTELPELPLSPHPNYVTPRGLALLRARRERVRAETERLAAQNGDADALTLAHAQRELRWLDARIGGAIVVATPSRPPERVAFGCSVDVRDAEGCRARYRIVGEDEADAAHGLISWVSPLARALIGARVGDTVVWKRPAGDLAVEVLGIGHDGDAAP</sequence>
<proteinExistence type="predicted"/>
<dbReference type="GO" id="GO:0006354">
    <property type="term" value="P:DNA-templated transcription elongation"/>
    <property type="evidence" value="ECO:0007669"/>
    <property type="project" value="TreeGrafter"/>
</dbReference>
<dbReference type="PROSITE" id="PS00830">
    <property type="entry name" value="GREAB_2"/>
    <property type="match status" value="1"/>
</dbReference>
<protein>
    <submittedName>
        <fullName evidence="3">Putative transcription elongation factor</fullName>
    </submittedName>
</protein>
<dbReference type="InterPro" id="IPR001437">
    <property type="entry name" value="Tscrpt_elong_fac_GreA/B_C"/>
</dbReference>
<dbReference type="FunFam" id="3.10.50.30:FF:000001">
    <property type="entry name" value="Transcription elongation factor GreA"/>
    <property type="match status" value="1"/>
</dbReference>
<accession>A0A0K8QQK8</accession>
<dbReference type="AlphaFoldDB" id="A0A0K8QQK8"/>
<dbReference type="GO" id="GO:0003746">
    <property type="term" value="F:translation elongation factor activity"/>
    <property type="evidence" value="ECO:0007669"/>
    <property type="project" value="UniProtKB-KW"/>
</dbReference>
<dbReference type="InterPro" id="IPR023459">
    <property type="entry name" value="Tscrpt_elong_fac_GreA/B_fam"/>
</dbReference>
<dbReference type="PANTHER" id="PTHR30437">
    <property type="entry name" value="TRANSCRIPTION ELONGATION FACTOR GREA"/>
    <property type="match status" value="1"/>
</dbReference>
<dbReference type="Gene3D" id="3.10.50.30">
    <property type="entry name" value="Transcription elongation factor, GreA/GreB, C-terminal domain"/>
    <property type="match status" value="1"/>
</dbReference>
<evidence type="ECO:0000256" key="1">
    <source>
        <dbReference type="SAM" id="MobiDB-lite"/>
    </source>
</evidence>
<evidence type="ECO:0000259" key="2">
    <source>
        <dbReference type="Pfam" id="PF01272"/>
    </source>
</evidence>
<feature type="compositionally biased region" description="Low complexity" evidence="1">
    <location>
        <begin position="20"/>
        <end position="35"/>
    </location>
</feature>
<dbReference type="Proteomes" id="UP000253740">
    <property type="component" value="Unassembled WGS sequence"/>
</dbReference>
<dbReference type="PANTHER" id="PTHR30437:SF6">
    <property type="entry name" value="TRANSCRIPTION ELONGATION FACTOR GREB"/>
    <property type="match status" value="1"/>
</dbReference>
<dbReference type="Pfam" id="PF01272">
    <property type="entry name" value="GreA_GreB"/>
    <property type="match status" value="1"/>
</dbReference>
<dbReference type="STRING" id="1475481.GCA_000953855_02014"/>
<dbReference type="GO" id="GO:0070063">
    <property type="term" value="F:RNA polymerase binding"/>
    <property type="evidence" value="ECO:0007669"/>
    <property type="project" value="InterPro"/>
</dbReference>
<keyword evidence="3" id="KW-0251">Elongation factor</keyword>
<dbReference type="InterPro" id="IPR036953">
    <property type="entry name" value="GreA/GreB_C_sf"/>
</dbReference>